<dbReference type="EMBL" id="AP018050">
    <property type="protein sequence ID" value="BBA29878.1"/>
    <property type="molecule type" value="Genomic_DNA"/>
</dbReference>
<dbReference type="RefSeq" id="WP_120174986.1">
    <property type="nucleotide sequence ID" value="NZ_AP018050.1"/>
</dbReference>
<evidence type="ECO:0000256" key="1">
    <source>
        <dbReference type="SAM" id="SignalP"/>
    </source>
</evidence>
<reference evidence="2 3" key="1">
    <citation type="submission" date="2017-05" db="EMBL/GenBank/DDBJ databases">
        <title>whole genome sequence of Prevotella melaninogenica GAI 07411.</title>
        <authorList>
            <person name="Kondo Y."/>
            <person name="Hoshino T."/>
        </authorList>
    </citation>
    <scope>NUCLEOTIDE SEQUENCE [LARGE SCALE GENOMIC DNA]</scope>
    <source>
        <strain evidence="2 3">GAI 07411</strain>
    </source>
</reference>
<dbReference type="OrthoDB" id="1079741at2"/>
<organism evidence="2 3">
    <name type="scientific">Prevotella melaninogenica</name>
    <dbReference type="NCBI Taxonomy" id="28132"/>
    <lineage>
        <taxon>Bacteria</taxon>
        <taxon>Pseudomonadati</taxon>
        <taxon>Bacteroidota</taxon>
        <taxon>Bacteroidia</taxon>
        <taxon>Bacteroidales</taxon>
        <taxon>Prevotellaceae</taxon>
        <taxon>Prevotella</taxon>
    </lineage>
</organism>
<gene>
    <name evidence="2" type="ORF">PMEL_200404</name>
</gene>
<evidence type="ECO:0000313" key="3">
    <source>
        <dbReference type="Proteomes" id="UP000267517"/>
    </source>
</evidence>
<protein>
    <recommendedName>
        <fullName evidence="4">Ricin B lectin domain-containing protein</fullName>
    </recommendedName>
</protein>
<name>A0A250KJL7_9BACT</name>
<dbReference type="Proteomes" id="UP000267517">
    <property type="component" value="Chromosome II"/>
</dbReference>
<proteinExistence type="predicted"/>
<accession>A0A250KJL7</accession>
<dbReference type="AlphaFoldDB" id="A0A250KJL7"/>
<keyword evidence="1" id="KW-0732">Signal</keyword>
<feature type="signal peptide" evidence="1">
    <location>
        <begin position="1"/>
        <end position="19"/>
    </location>
</feature>
<sequence>MKKIFTLLSLCMVAMTTFAQWVSAPESGKKYYIAVGTSKVGYITANGDGEKLTAKVASQGDVEKQAWTCTKGENDIWSFTLSVEGETWTMFTTEGNRLAAGTNPGENFKDYTVVAHDDDPSAAYGAIKMIAGEGANSYVNIYGGQELGKEYGPWADGDNGSKVYFIEASEVDIPHWNYDFTIFDKNNNESRYFIQFNRVAANNPTFGPTGLNGLTGNKLILSVDNDTLITDSLVENDVNFRHKVWHVTSFDAATNQIVLVNEAGQYIKYTDLAAEMPGGNDMYKKNDAGEWVRNGKSGGGKMTGAFMATTEPQTLYIFDSNKGSEVYSIGVSSDRTQREFLNAWGNVGWHHFMGKWEVNDPNNALKFIPITDVLTDEQIAAMDAATGISNVKVQEKQADGYVYTLDGRMVAKSLNGLAKGLYIVNGKKVVVK</sequence>
<evidence type="ECO:0000313" key="2">
    <source>
        <dbReference type="EMBL" id="BBA29878.1"/>
    </source>
</evidence>
<feature type="chain" id="PRO_5012783953" description="Ricin B lectin domain-containing protein" evidence="1">
    <location>
        <begin position="20"/>
        <end position="432"/>
    </location>
</feature>
<evidence type="ECO:0008006" key="4">
    <source>
        <dbReference type="Google" id="ProtNLM"/>
    </source>
</evidence>